<organism evidence="2 3">
    <name type="scientific">Bradyrhizobium australiense</name>
    <dbReference type="NCBI Taxonomy" id="2721161"/>
    <lineage>
        <taxon>Bacteria</taxon>
        <taxon>Pseudomonadati</taxon>
        <taxon>Pseudomonadota</taxon>
        <taxon>Alphaproteobacteria</taxon>
        <taxon>Hyphomicrobiales</taxon>
        <taxon>Nitrobacteraceae</taxon>
        <taxon>Bradyrhizobium</taxon>
    </lineage>
</organism>
<sequence length="81" mass="8977">MMDEILRWVATAGTIGAGLILAARARPRITGWAFVVLAAASIIWIVVGYLTAEYALMVQNVVVTLINLFGIYRWLIWKGKV</sequence>
<comment type="caution">
    <text evidence="2">The sequence shown here is derived from an EMBL/GenBank/DDBJ whole genome shotgun (WGS) entry which is preliminary data.</text>
</comment>
<name>A0A7Y4GTH1_9BRAD</name>
<keyword evidence="1" id="KW-0472">Membrane</keyword>
<reference evidence="2 3" key="1">
    <citation type="submission" date="2020-03" db="EMBL/GenBank/DDBJ databases">
        <title>Bradyrhizobium diversity isolated from nodules of Indigofera sp.</title>
        <authorList>
            <person name="Klepa M."/>
            <person name="Helene L."/>
            <person name="Hungria M."/>
        </authorList>
    </citation>
    <scope>NUCLEOTIDE SEQUENCE [LARGE SCALE GENOMIC DNA]</scope>
    <source>
        <strain evidence="2 3">WSM 1791</strain>
    </source>
</reference>
<evidence type="ECO:0000313" key="2">
    <source>
        <dbReference type="EMBL" id="NOJ41318.1"/>
    </source>
</evidence>
<evidence type="ECO:0000313" key="3">
    <source>
        <dbReference type="Proteomes" id="UP000544122"/>
    </source>
</evidence>
<dbReference type="EMBL" id="JAAVLX010000005">
    <property type="protein sequence ID" value="NOJ41318.1"/>
    <property type="molecule type" value="Genomic_DNA"/>
</dbReference>
<dbReference type="AlphaFoldDB" id="A0A7Y4GTH1"/>
<evidence type="ECO:0008006" key="4">
    <source>
        <dbReference type="Google" id="ProtNLM"/>
    </source>
</evidence>
<dbReference type="RefSeq" id="WP_171580579.1">
    <property type="nucleotide sequence ID" value="NZ_JAAVLX010000005.1"/>
</dbReference>
<evidence type="ECO:0000256" key="1">
    <source>
        <dbReference type="SAM" id="Phobius"/>
    </source>
</evidence>
<feature type="transmembrane region" description="Helical" evidence="1">
    <location>
        <begin position="6"/>
        <end position="23"/>
    </location>
</feature>
<keyword evidence="1" id="KW-0812">Transmembrane</keyword>
<keyword evidence="3" id="KW-1185">Reference proteome</keyword>
<protein>
    <recommendedName>
        <fullName evidence="4">PRC-barrel domain containing protein</fullName>
    </recommendedName>
</protein>
<feature type="transmembrane region" description="Helical" evidence="1">
    <location>
        <begin position="56"/>
        <end position="75"/>
    </location>
</feature>
<feature type="transmembrane region" description="Helical" evidence="1">
    <location>
        <begin position="30"/>
        <end position="50"/>
    </location>
</feature>
<proteinExistence type="predicted"/>
<dbReference type="Proteomes" id="UP000544122">
    <property type="component" value="Unassembled WGS sequence"/>
</dbReference>
<gene>
    <name evidence="2" type="ORF">HCN58_17190</name>
</gene>
<accession>A0A7Y4GTH1</accession>
<keyword evidence="1" id="KW-1133">Transmembrane helix</keyword>